<dbReference type="Proteomes" id="UP000024900">
    <property type="component" value="Unassembled WGS sequence"/>
</dbReference>
<proteinExistence type="predicted"/>
<dbReference type="Pfam" id="PF00561">
    <property type="entry name" value="Abhydrolase_1"/>
    <property type="match status" value="1"/>
</dbReference>
<accession>A0A837CPR5</accession>
<evidence type="ECO:0000259" key="1">
    <source>
        <dbReference type="PROSITE" id="PS50125"/>
    </source>
</evidence>
<comment type="caution">
    <text evidence="2">The sequence shown here is derived from an EMBL/GenBank/DDBJ whole genome shotgun (WGS) entry which is preliminary data.</text>
</comment>
<name>A0A837CPR5_9BRAD</name>
<dbReference type="SMART" id="SM00044">
    <property type="entry name" value="CYCc"/>
    <property type="match status" value="1"/>
</dbReference>
<dbReference type="PRINTS" id="PR00111">
    <property type="entry name" value="ABHYDROLASE"/>
</dbReference>
<protein>
    <recommendedName>
        <fullName evidence="1">Guanylate cyclase domain-containing protein</fullName>
    </recommendedName>
</protein>
<dbReference type="InterPro" id="IPR029058">
    <property type="entry name" value="AB_hydrolase_fold"/>
</dbReference>
<organism evidence="2 3">
    <name type="scientific">Bradyrhizobium diazoefficiens SEMIA 5080</name>
    <dbReference type="NCBI Taxonomy" id="754504"/>
    <lineage>
        <taxon>Bacteria</taxon>
        <taxon>Pseudomonadati</taxon>
        <taxon>Pseudomonadota</taxon>
        <taxon>Alphaproteobacteria</taxon>
        <taxon>Hyphomicrobiales</taxon>
        <taxon>Nitrobacteraceae</taxon>
        <taxon>Bradyrhizobium</taxon>
    </lineage>
</organism>
<dbReference type="PANTHER" id="PTHR43433">
    <property type="entry name" value="HYDROLASE, ALPHA/BETA FOLD FAMILY PROTEIN"/>
    <property type="match status" value="1"/>
</dbReference>
<dbReference type="PROSITE" id="PS50125">
    <property type="entry name" value="GUANYLATE_CYCLASE_2"/>
    <property type="match status" value="1"/>
</dbReference>
<gene>
    <name evidence="2" type="ORF">BJA5080_07787</name>
</gene>
<sequence>MVPATHYAKSGDVHIAYQVVGDGPIDLVLVHGWISHLEYQWEDPALARFLNRLASFSRLIVFDKRGTGLSDRVAESALPTLEMRMDDIRAVMDAAGSNRAVIFGISEGGPLSTLFAATYPGRTAALIMYGAYAKWIRTDDYPWGPTREQHEAAFNAYEKHWGTPIGLKTLAPSAANDERVRQWWAQFMRIAASPGAGITLYRMNVEVDIRAILPTIRVPTLILHRRGDRLQPCEGARYMAGQIPGAKFVELPGDDHMLWIGDADSLLAEIQEFLTGETPMLEADRVLATVLFIDVVQSTQRATEIGDSRWRDLVDNYHQLVSKEVARLGGRVVNTAGDGVFATFDGPARAIKCARAVRDVVGSLGLAIRCGIHTGECVIEGDDVAGIAVHIGARVAARADPGEILLSSTVKDLIAGSRVECSDRGSHTLKGVPGRWRLFAVQECAR</sequence>
<dbReference type="Gene3D" id="3.40.50.1820">
    <property type="entry name" value="alpha/beta hydrolase"/>
    <property type="match status" value="1"/>
</dbReference>
<reference evidence="2 3" key="1">
    <citation type="journal article" date="2014" name="BMC Genomics">
        <title>Comparative genomics of Bradyrhizobium japonicum CPAC 15 and Bradyrhizobium diazoefficiens CPAC 7: elite model strains for understanding symbiotic performance with soybean.</title>
        <authorList>
            <person name="Siqueira A.F."/>
            <person name="Ormeno-Orrillo E."/>
            <person name="Souza R.C."/>
            <person name="Rodrigues E.P."/>
            <person name="Almeida L.G."/>
            <person name="Barcellos F.G."/>
            <person name="Batista J.S."/>
            <person name="Nakatami A.S."/>
            <person name="Martinez-Romero E."/>
            <person name="Vasconcelos A.T."/>
            <person name="Hungria M."/>
        </authorList>
    </citation>
    <scope>NUCLEOTIDE SEQUENCE [LARGE SCALE GENOMIC DNA]</scope>
    <source>
        <strain evidence="2 3">SEMIA 5080</strain>
    </source>
</reference>
<dbReference type="EMBL" id="ADOU02000004">
    <property type="protein sequence ID" value="KGJ71326.1"/>
    <property type="molecule type" value="Genomic_DNA"/>
</dbReference>
<dbReference type="Gene3D" id="3.30.70.1230">
    <property type="entry name" value="Nucleotide cyclase"/>
    <property type="match status" value="1"/>
</dbReference>
<dbReference type="CDD" id="cd07302">
    <property type="entry name" value="CHD"/>
    <property type="match status" value="1"/>
</dbReference>
<dbReference type="SUPFAM" id="SSF55073">
    <property type="entry name" value="Nucleotide cyclase"/>
    <property type="match status" value="1"/>
</dbReference>
<dbReference type="SUPFAM" id="SSF53474">
    <property type="entry name" value="alpha/beta-Hydrolases"/>
    <property type="match status" value="1"/>
</dbReference>
<dbReference type="RefSeq" id="WP_028176057.1">
    <property type="nucleotide sequence ID" value="NZ_ADOU02000004.1"/>
</dbReference>
<dbReference type="InterPro" id="IPR029787">
    <property type="entry name" value="Nucleotide_cyclase"/>
</dbReference>
<feature type="domain" description="Guanylate cyclase" evidence="1">
    <location>
        <begin position="289"/>
        <end position="396"/>
    </location>
</feature>
<evidence type="ECO:0000313" key="2">
    <source>
        <dbReference type="EMBL" id="KGJ71326.1"/>
    </source>
</evidence>
<dbReference type="PANTHER" id="PTHR43433:SF8">
    <property type="entry name" value="BIFUNCTIONAL LIPASE_ADENYLATE CYCLASE LIPJ"/>
    <property type="match status" value="1"/>
</dbReference>
<dbReference type="InterPro" id="IPR050471">
    <property type="entry name" value="AB_hydrolase"/>
</dbReference>
<dbReference type="InterPro" id="IPR000073">
    <property type="entry name" value="AB_hydrolase_1"/>
</dbReference>
<dbReference type="Pfam" id="PF00211">
    <property type="entry name" value="Guanylate_cyc"/>
    <property type="match status" value="1"/>
</dbReference>
<dbReference type="GO" id="GO:0004016">
    <property type="term" value="F:adenylate cyclase activity"/>
    <property type="evidence" value="ECO:0007669"/>
    <property type="project" value="UniProtKB-ARBA"/>
</dbReference>
<evidence type="ECO:0000313" key="3">
    <source>
        <dbReference type="Proteomes" id="UP000024900"/>
    </source>
</evidence>
<dbReference type="AlphaFoldDB" id="A0A837CPR5"/>
<dbReference type="GO" id="GO:0035556">
    <property type="term" value="P:intracellular signal transduction"/>
    <property type="evidence" value="ECO:0007669"/>
    <property type="project" value="InterPro"/>
</dbReference>
<dbReference type="InterPro" id="IPR001054">
    <property type="entry name" value="A/G_cyclase"/>
</dbReference>
<dbReference type="GO" id="GO:0009190">
    <property type="term" value="P:cyclic nucleotide biosynthetic process"/>
    <property type="evidence" value="ECO:0007669"/>
    <property type="project" value="InterPro"/>
</dbReference>